<dbReference type="PANTHER" id="PTHR43283">
    <property type="entry name" value="BETA-LACTAMASE-RELATED"/>
    <property type="match status" value="1"/>
</dbReference>
<dbReference type="Proteomes" id="UP001271769">
    <property type="component" value="Unassembled WGS sequence"/>
</dbReference>
<feature type="domain" description="Beta-lactamase-related" evidence="1">
    <location>
        <begin position="38"/>
        <end position="321"/>
    </location>
</feature>
<keyword evidence="3" id="KW-1185">Reference proteome</keyword>
<dbReference type="InterPro" id="IPR050789">
    <property type="entry name" value="Diverse_Enzym_Activities"/>
</dbReference>
<dbReference type="RefSeq" id="WP_320501371.1">
    <property type="nucleotide sequence ID" value="NZ_JAXCLX010000002.1"/>
</dbReference>
<dbReference type="PANTHER" id="PTHR43283:SF7">
    <property type="entry name" value="BETA-LACTAMASE-RELATED DOMAIN-CONTAINING PROTEIN"/>
    <property type="match status" value="1"/>
</dbReference>
<dbReference type="InterPro" id="IPR012338">
    <property type="entry name" value="Beta-lactam/transpept-like"/>
</dbReference>
<accession>A0ABU5E123</accession>
<dbReference type="Pfam" id="PF00144">
    <property type="entry name" value="Beta-lactamase"/>
    <property type="match status" value="1"/>
</dbReference>
<dbReference type="GO" id="GO:0016787">
    <property type="term" value="F:hydrolase activity"/>
    <property type="evidence" value="ECO:0007669"/>
    <property type="project" value="UniProtKB-KW"/>
</dbReference>
<proteinExistence type="predicted"/>
<protein>
    <submittedName>
        <fullName evidence="2">Serine hydrolase</fullName>
        <ecNumber evidence="2">3.-.-.-</ecNumber>
    </submittedName>
</protein>
<dbReference type="Gene3D" id="3.40.710.10">
    <property type="entry name" value="DD-peptidase/beta-lactamase superfamily"/>
    <property type="match status" value="1"/>
</dbReference>
<dbReference type="EMBL" id="JAXCLX010000002">
    <property type="protein sequence ID" value="MDY0872900.1"/>
    <property type="molecule type" value="Genomic_DNA"/>
</dbReference>
<dbReference type="InterPro" id="IPR001466">
    <property type="entry name" value="Beta-lactam-related"/>
</dbReference>
<reference evidence="2 3" key="1">
    <citation type="journal article" date="2013" name="Antonie Van Leeuwenhoek">
        <title>Dongia rigui sp. nov., isolated from freshwater of a large wetland in Korea.</title>
        <authorList>
            <person name="Baik K.S."/>
            <person name="Hwang Y.M."/>
            <person name="Choi J.S."/>
            <person name="Kwon J."/>
            <person name="Seong C.N."/>
        </authorList>
    </citation>
    <scope>NUCLEOTIDE SEQUENCE [LARGE SCALE GENOMIC DNA]</scope>
    <source>
        <strain evidence="2 3">04SU4-P</strain>
    </source>
</reference>
<comment type="caution">
    <text evidence="2">The sequence shown here is derived from an EMBL/GenBank/DDBJ whole genome shotgun (WGS) entry which is preliminary data.</text>
</comment>
<dbReference type="SUPFAM" id="SSF56601">
    <property type="entry name" value="beta-lactamase/transpeptidase-like"/>
    <property type="match status" value="1"/>
</dbReference>
<dbReference type="EC" id="3.-.-.-" evidence="2"/>
<sequence>MAFDFSPADPAAHGFSGSFVAKLDKAIADGTLPNLHGLVILADGKLVLERYVAGVDESWGRPLGKVDFTADTIHDLRSVSKSIVALLYGIALKLGQVPAADASLIAQFPDYPDLAQDPQLAKRKIFHVLTMTLGQEWNEDLPYTDPRNSEIAMEMAPDRYRFILERPVLAEPGTGWTYSGGASALLGRFIEKGSGLSLVDFARQHLFVPLGIDAVEWIAGADGTYSAASGLRLRPRDLAKIGHCVIKGGMWDGGEVIPADWLAEAFTQRIICFDDIGYGYQWYLRASTDGNGPRRFAMGNGGQRLILIPERKLAIAILCGQYNHPDQWKTPAAIMLEHVLPGLTRG</sequence>
<gene>
    <name evidence="2" type="ORF">SMD31_13240</name>
</gene>
<organism evidence="2 3">
    <name type="scientific">Dongia rigui</name>
    <dbReference type="NCBI Taxonomy" id="940149"/>
    <lineage>
        <taxon>Bacteria</taxon>
        <taxon>Pseudomonadati</taxon>
        <taxon>Pseudomonadota</taxon>
        <taxon>Alphaproteobacteria</taxon>
        <taxon>Rhodospirillales</taxon>
        <taxon>Dongiaceae</taxon>
        <taxon>Dongia</taxon>
    </lineage>
</organism>
<name>A0ABU5E123_9PROT</name>
<evidence type="ECO:0000313" key="3">
    <source>
        <dbReference type="Proteomes" id="UP001271769"/>
    </source>
</evidence>
<keyword evidence="2" id="KW-0378">Hydrolase</keyword>
<evidence type="ECO:0000259" key="1">
    <source>
        <dbReference type="Pfam" id="PF00144"/>
    </source>
</evidence>
<evidence type="ECO:0000313" key="2">
    <source>
        <dbReference type="EMBL" id="MDY0872900.1"/>
    </source>
</evidence>